<evidence type="ECO:0000313" key="5">
    <source>
        <dbReference type="Proteomes" id="UP000440224"/>
    </source>
</evidence>
<keyword evidence="2" id="KW-0963">Cytoplasm</keyword>
<evidence type="ECO:0000259" key="3">
    <source>
        <dbReference type="Pfam" id="PF00582"/>
    </source>
</evidence>
<comment type="caution">
    <text evidence="4">The sequence shown here is derived from an EMBL/GenBank/DDBJ whole genome shotgun (WGS) entry which is preliminary data.</text>
</comment>
<dbReference type="SUPFAM" id="SSF52402">
    <property type="entry name" value="Adenine nucleotide alpha hydrolases-like"/>
    <property type="match status" value="1"/>
</dbReference>
<dbReference type="PANTHER" id="PTHR46268:SF6">
    <property type="entry name" value="UNIVERSAL STRESS PROTEIN UP12"/>
    <property type="match status" value="1"/>
</dbReference>
<dbReference type="OrthoDB" id="9788959at2"/>
<dbReference type="Gene3D" id="3.40.50.620">
    <property type="entry name" value="HUPs"/>
    <property type="match status" value="1"/>
</dbReference>
<comment type="subcellular location">
    <subcellularLocation>
        <location evidence="2">Cytoplasm</location>
    </subcellularLocation>
</comment>
<dbReference type="EMBL" id="WJIE01000009">
    <property type="protein sequence ID" value="MRG95875.1"/>
    <property type="molecule type" value="Genomic_DNA"/>
</dbReference>
<dbReference type="InterPro" id="IPR006016">
    <property type="entry name" value="UspA"/>
</dbReference>
<dbReference type="Proteomes" id="UP000440224">
    <property type="component" value="Unassembled WGS sequence"/>
</dbReference>
<dbReference type="AlphaFoldDB" id="A0A6N7Q019"/>
<evidence type="ECO:0000256" key="2">
    <source>
        <dbReference type="PIRNR" id="PIRNR006276"/>
    </source>
</evidence>
<evidence type="ECO:0000313" key="4">
    <source>
        <dbReference type="EMBL" id="MRG95875.1"/>
    </source>
</evidence>
<dbReference type="InterPro" id="IPR014729">
    <property type="entry name" value="Rossmann-like_a/b/a_fold"/>
</dbReference>
<reference evidence="4 5" key="1">
    <citation type="submission" date="2019-10" db="EMBL/GenBank/DDBJ databases">
        <title>A soil myxobacterium in the family Polyangiaceae.</title>
        <authorList>
            <person name="Li Y."/>
            <person name="Wang J."/>
        </authorList>
    </citation>
    <scope>NUCLEOTIDE SEQUENCE [LARGE SCALE GENOMIC DNA]</scope>
    <source>
        <strain evidence="4 5">DSM 14734</strain>
    </source>
</reference>
<dbReference type="PIRSF" id="PIRSF006276">
    <property type="entry name" value="UspA"/>
    <property type="match status" value="1"/>
</dbReference>
<protein>
    <recommendedName>
        <fullName evidence="2">Universal stress protein</fullName>
    </recommendedName>
</protein>
<sequence>MAFQKILVPIDFEETSQRALESALELATKLGAKVTVVHVYSLPVYNFPDGSYIPTSELAESVQQGAQKQLDAFVEAQRARGVTLDAVLREGRSADEICRTAKEISADLIVMGTHGRGAIGRVLLGSVAVGVLRHAEVPVMTVRATDT</sequence>
<dbReference type="PRINTS" id="PR01438">
    <property type="entry name" value="UNVRSLSTRESS"/>
</dbReference>
<accession>A0A6N7Q019</accession>
<dbReference type="GO" id="GO:0005737">
    <property type="term" value="C:cytoplasm"/>
    <property type="evidence" value="ECO:0007669"/>
    <property type="project" value="UniProtKB-SubCell"/>
</dbReference>
<proteinExistence type="inferred from homology"/>
<feature type="domain" description="UspA" evidence="3">
    <location>
        <begin position="3"/>
        <end position="143"/>
    </location>
</feature>
<evidence type="ECO:0000256" key="1">
    <source>
        <dbReference type="ARBA" id="ARBA00008791"/>
    </source>
</evidence>
<dbReference type="RefSeq" id="WP_153822686.1">
    <property type="nucleotide sequence ID" value="NZ_WJIE01000009.1"/>
</dbReference>
<gene>
    <name evidence="4" type="ORF">GF068_28730</name>
</gene>
<keyword evidence="5" id="KW-1185">Reference proteome</keyword>
<dbReference type="Pfam" id="PF00582">
    <property type="entry name" value="Usp"/>
    <property type="match status" value="1"/>
</dbReference>
<organism evidence="4 5">
    <name type="scientific">Polyangium spumosum</name>
    <dbReference type="NCBI Taxonomy" id="889282"/>
    <lineage>
        <taxon>Bacteria</taxon>
        <taxon>Pseudomonadati</taxon>
        <taxon>Myxococcota</taxon>
        <taxon>Polyangia</taxon>
        <taxon>Polyangiales</taxon>
        <taxon>Polyangiaceae</taxon>
        <taxon>Polyangium</taxon>
    </lineage>
</organism>
<comment type="similarity">
    <text evidence="1 2">Belongs to the universal stress protein A family.</text>
</comment>
<name>A0A6N7Q019_9BACT</name>
<dbReference type="PANTHER" id="PTHR46268">
    <property type="entry name" value="STRESS RESPONSE PROTEIN NHAX"/>
    <property type="match status" value="1"/>
</dbReference>
<dbReference type="InterPro" id="IPR006015">
    <property type="entry name" value="Universal_stress_UspA"/>
</dbReference>
<dbReference type="CDD" id="cd00293">
    <property type="entry name" value="USP-like"/>
    <property type="match status" value="1"/>
</dbReference>